<keyword evidence="3" id="KW-1185">Reference proteome</keyword>
<dbReference type="RefSeq" id="WP_157323611.1">
    <property type="nucleotide sequence ID" value="NZ_BMFX01000002.1"/>
</dbReference>
<protein>
    <submittedName>
        <fullName evidence="2">Uncharacterized protein</fullName>
    </submittedName>
</protein>
<evidence type="ECO:0000256" key="1">
    <source>
        <dbReference type="SAM" id="Phobius"/>
    </source>
</evidence>
<evidence type="ECO:0000313" key="3">
    <source>
        <dbReference type="Proteomes" id="UP000460157"/>
    </source>
</evidence>
<organism evidence="2 3">
    <name type="scientific">Nesterenkonia alkaliphila</name>
    <dbReference type="NCBI Taxonomy" id="1463631"/>
    <lineage>
        <taxon>Bacteria</taxon>
        <taxon>Bacillati</taxon>
        <taxon>Actinomycetota</taxon>
        <taxon>Actinomycetes</taxon>
        <taxon>Micrococcales</taxon>
        <taxon>Micrococcaceae</taxon>
        <taxon>Nesterenkonia</taxon>
    </lineage>
</organism>
<proteinExistence type="predicted"/>
<accession>A0A7K1UJD2</accession>
<comment type="caution">
    <text evidence="2">The sequence shown here is derived from an EMBL/GenBank/DDBJ whole genome shotgun (WGS) entry which is preliminary data.</text>
</comment>
<dbReference type="Proteomes" id="UP000460157">
    <property type="component" value="Unassembled WGS sequence"/>
</dbReference>
<dbReference type="EMBL" id="WRPM01000068">
    <property type="protein sequence ID" value="MVT26579.1"/>
    <property type="molecule type" value="Genomic_DNA"/>
</dbReference>
<sequence>MKRVLSLGAGALLCGVVLFFALWSADQLPHPWQLGLTVCILLVLTGFAVIGTVLNYDELTSQVQWFSPDPVEPEPVFGATDPRLRRIRRVLQGAGQDDFYSRSELHQLLGRLAAERVAARGVDREDPEAVREALGPELFHYLAAEPPRRASARTLADLITRIEEL</sequence>
<dbReference type="OrthoDB" id="4843787at2"/>
<feature type="transmembrane region" description="Helical" evidence="1">
    <location>
        <begin position="34"/>
        <end position="56"/>
    </location>
</feature>
<keyword evidence="1" id="KW-0472">Membrane</keyword>
<gene>
    <name evidence="2" type="ORF">GNZ21_09455</name>
</gene>
<keyword evidence="1" id="KW-1133">Transmembrane helix</keyword>
<name>A0A7K1UJD2_9MICC</name>
<evidence type="ECO:0000313" key="2">
    <source>
        <dbReference type="EMBL" id="MVT26579.1"/>
    </source>
</evidence>
<dbReference type="AlphaFoldDB" id="A0A7K1UJD2"/>
<reference evidence="2 3" key="1">
    <citation type="submission" date="2019-12" db="EMBL/GenBank/DDBJ databases">
        <title>Nesterenkonia muleiensis sp. nov., a novel actinobacterium isolated from sap of Populus euphratica.</title>
        <authorList>
            <person name="Wang R."/>
        </authorList>
    </citation>
    <scope>NUCLEOTIDE SEQUENCE [LARGE SCALE GENOMIC DNA]</scope>
    <source>
        <strain evidence="2 3">F10</strain>
    </source>
</reference>
<keyword evidence="1" id="KW-0812">Transmembrane</keyword>